<name>A0AAV6VKY0_9ARAC</name>
<accession>A0AAV6VKY0</accession>
<reference evidence="2 3" key="1">
    <citation type="journal article" date="2022" name="Nat. Ecol. Evol.">
        <title>A masculinizing supergene underlies an exaggerated male reproductive morph in a spider.</title>
        <authorList>
            <person name="Hendrickx F."/>
            <person name="De Corte Z."/>
            <person name="Sonet G."/>
            <person name="Van Belleghem S.M."/>
            <person name="Kostlbacher S."/>
            <person name="Vangestel C."/>
        </authorList>
    </citation>
    <scope>NUCLEOTIDE SEQUENCE [LARGE SCALE GENOMIC DNA]</scope>
    <source>
        <strain evidence="2">W744_W776</strain>
    </source>
</reference>
<dbReference type="Proteomes" id="UP000827092">
    <property type="component" value="Unassembled WGS sequence"/>
</dbReference>
<gene>
    <name evidence="2" type="ORF">JTE90_027535</name>
</gene>
<evidence type="ECO:0008006" key="4">
    <source>
        <dbReference type="Google" id="ProtNLM"/>
    </source>
</evidence>
<proteinExistence type="predicted"/>
<evidence type="ECO:0000313" key="2">
    <source>
        <dbReference type="EMBL" id="KAG8196821.1"/>
    </source>
</evidence>
<dbReference type="EMBL" id="JAFNEN010000063">
    <property type="protein sequence ID" value="KAG8196821.1"/>
    <property type="molecule type" value="Genomic_DNA"/>
</dbReference>
<organism evidence="2 3">
    <name type="scientific">Oedothorax gibbosus</name>
    <dbReference type="NCBI Taxonomy" id="931172"/>
    <lineage>
        <taxon>Eukaryota</taxon>
        <taxon>Metazoa</taxon>
        <taxon>Ecdysozoa</taxon>
        <taxon>Arthropoda</taxon>
        <taxon>Chelicerata</taxon>
        <taxon>Arachnida</taxon>
        <taxon>Araneae</taxon>
        <taxon>Araneomorphae</taxon>
        <taxon>Entelegynae</taxon>
        <taxon>Araneoidea</taxon>
        <taxon>Linyphiidae</taxon>
        <taxon>Erigoninae</taxon>
        <taxon>Oedothorax</taxon>
    </lineage>
</organism>
<keyword evidence="3" id="KW-1185">Reference proteome</keyword>
<protein>
    <recommendedName>
        <fullName evidence="4">Agouti domain-containing protein</fullName>
    </recommendedName>
</protein>
<feature type="region of interest" description="Disordered" evidence="1">
    <location>
        <begin position="46"/>
        <end position="67"/>
    </location>
</feature>
<comment type="caution">
    <text evidence="2">The sequence shown here is derived from an EMBL/GenBank/DDBJ whole genome shotgun (WGS) entry which is preliminary data.</text>
</comment>
<evidence type="ECO:0000313" key="3">
    <source>
        <dbReference type="Proteomes" id="UP000827092"/>
    </source>
</evidence>
<dbReference type="AlphaFoldDB" id="A0AAV6VKY0"/>
<feature type="compositionally biased region" description="Polar residues" evidence="1">
    <location>
        <begin position="55"/>
        <end position="67"/>
    </location>
</feature>
<evidence type="ECO:0000256" key="1">
    <source>
        <dbReference type="SAM" id="MobiDB-lite"/>
    </source>
</evidence>
<sequence length="116" mass="13079">MQTELLKIGNMKTLLLVGVMVTFGFCCVMAHEASRLGPEERRTLLDEDDDDMFPSSPNQGNFHQNSRQNDCARDFEDCSTKSCCNQCTMCSCNRNRKHCRCQGRSELALFLGLCNG</sequence>